<evidence type="ECO:0000256" key="5">
    <source>
        <dbReference type="ARBA" id="ARBA00050607"/>
    </source>
</evidence>
<name>A0A1L6TAD1_PISSA</name>
<comment type="catalytic activity">
    <reaction evidence="7 15">
        <text>N-terminal L-lysyl-[protein] + L-leucyl-tRNA(Leu) = N-terminal L-leucyl-L-lysyl-[protein] + tRNA(Leu) + H(+)</text>
        <dbReference type="Rhea" id="RHEA:12340"/>
        <dbReference type="Rhea" id="RHEA-COMP:9613"/>
        <dbReference type="Rhea" id="RHEA-COMP:9622"/>
        <dbReference type="Rhea" id="RHEA-COMP:12670"/>
        <dbReference type="Rhea" id="RHEA-COMP:12671"/>
        <dbReference type="ChEBI" id="CHEBI:15378"/>
        <dbReference type="ChEBI" id="CHEBI:65249"/>
        <dbReference type="ChEBI" id="CHEBI:78442"/>
        <dbReference type="ChEBI" id="CHEBI:78494"/>
        <dbReference type="ChEBI" id="CHEBI:133043"/>
        <dbReference type="EC" id="2.3.2.6"/>
    </reaction>
</comment>
<comment type="function">
    <text evidence="8 15">Functions in the N-end rule pathway of protein degradation where it conjugates Leu, Phe and, less efficiently, Met from aminoacyl-tRNAs to the N-termini of proteins containing an N-terminal arginine or lysine.</text>
</comment>
<evidence type="ECO:0000313" key="17">
    <source>
        <dbReference type="Proteomes" id="UP000029558"/>
    </source>
</evidence>
<keyword evidence="4 15" id="KW-0012">Acyltransferase</keyword>
<dbReference type="AlphaFoldDB" id="A0A1L6TAD1"/>
<organism evidence="16 17">
    <name type="scientific">Piscirickettsia salmonis</name>
    <dbReference type="NCBI Taxonomy" id="1238"/>
    <lineage>
        <taxon>Bacteria</taxon>
        <taxon>Pseudomonadati</taxon>
        <taxon>Pseudomonadota</taxon>
        <taxon>Gammaproteobacteria</taxon>
        <taxon>Thiotrichales</taxon>
        <taxon>Piscirickettsiaceae</taxon>
        <taxon>Piscirickettsia</taxon>
    </lineage>
</organism>
<dbReference type="HAMAP" id="MF_00688">
    <property type="entry name" value="Leu_Phe_trans"/>
    <property type="match status" value="1"/>
</dbReference>
<dbReference type="PANTHER" id="PTHR30098:SF2">
    <property type="entry name" value="LEUCYL_PHENYLALANYL-TRNA--PROTEIN TRANSFERASE"/>
    <property type="match status" value="1"/>
</dbReference>
<gene>
    <name evidence="15" type="primary">aat</name>
    <name evidence="16" type="ORF">KU39_1002</name>
</gene>
<dbReference type="FunFam" id="3.30.70.3550:FF:000001">
    <property type="entry name" value="Leucyl/phenylalanyl-tRNA--protein transferase"/>
    <property type="match status" value="1"/>
</dbReference>
<evidence type="ECO:0000256" key="4">
    <source>
        <dbReference type="ARBA" id="ARBA00023315"/>
    </source>
</evidence>
<evidence type="ECO:0000313" key="16">
    <source>
        <dbReference type="EMBL" id="ALB22185.1"/>
    </source>
</evidence>
<dbReference type="GO" id="GO:0008914">
    <property type="term" value="F:leucyl-tRNA--protein transferase activity"/>
    <property type="evidence" value="ECO:0007669"/>
    <property type="project" value="UniProtKB-UniRule"/>
</dbReference>
<keyword evidence="2 15" id="KW-0963">Cytoplasm</keyword>
<dbReference type="InterPro" id="IPR042203">
    <property type="entry name" value="Leu/Phe-tRNA_Trfase_C"/>
</dbReference>
<evidence type="ECO:0000256" key="2">
    <source>
        <dbReference type="ARBA" id="ARBA00022490"/>
    </source>
</evidence>
<dbReference type="PANTHER" id="PTHR30098">
    <property type="entry name" value="LEUCYL/PHENYLALANYL-TRNA--PROTEIN TRANSFERASE"/>
    <property type="match status" value="1"/>
</dbReference>
<evidence type="ECO:0000256" key="3">
    <source>
        <dbReference type="ARBA" id="ARBA00022679"/>
    </source>
</evidence>
<evidence type="ECO:0000256" key="10">
    <source>
        <dbReference type="ARBA" id="ARBA00066767"/>
    </source>
</evidence>
<evidence type="ECO:0000256" key="6">
    <source>
        <dbReference type="ARBA" id="ARBA00050652"/>
    </source>
</evidence>
<evidence type="ECO:0000256" key="11">
    <source>
        <dbReference type="ARBA" id="ARBA00074372"/>
    </source>
</evidence>
<proteinExistence type="inferred from homology"/>
<sequence length="253" mass="28297">MNLNTRLPFLLDLNRDDFPSPEQALTHPDGLLAIGGDLSPTRLIKAYYHGIFPWFTEEDPILWWSPSLRAVLAPSDFHLSRSLKKLIKKQAFQVTVNQCFNKVIDRCAKAHAHQGTWITATMIHAYTQLHRAGHAHSIEVWQDQQLVGGLYGVSTGGIFSGESMFQCTSNASKVAFAALIALLKSEHNDNGVLIDCQLLNPHLATLGVHNIARTHYLHLLKQYRDKFHLKPTWAQANKLITNALTSLTNVSST</sequence>
<comment type="catalytic activity">
    <reaction evidence="5 15">
        <text>L-phenylalanyl-tRNA(Phe) + an N-terminal L-alpha-aminoacyl-[protein] = an N-terminal L-phenylalanyl-L-alpha-aminoacyl-[protein] + tRNA(Phe)</text>
        <dbReference type="Rhea" id="RHEA:43632"/>
        <dbReference type="Rhea" id="RHEA-COMP:9668"/>
        <dbReference type="Rhea" id="RHEA-COMP:9699"/>
        <dbReference type="Rhea" id="RHEA-COMP:10636"/>
        <dbReference type="Rhea" id="RHEA-COMP:10637"/>
        <dbReference type="ChEBI" id="CHEBI:78442"/>
        <dbReference type="ChEBI" id="CHEBI:78531"/>
        <dbReference type="ChEBI" id="CHEBI:78597"/>
        <dbReference type="ChEBI" id="CHEBI:83561"/>
        <dbReference type="EC" id="2.3.2.6"/>
    </reaction>
</comment>
<protein>
    <recommendedName>
        <fullName evidence="11 15">Leucyl/phenylalanyl-tRNA--protein transferase</fullName>
        <ecNumber evidence="10 15">2.3.2.6</ecNumber>
    </recommendedName>
    <alternativeName>
        <fullName evidence="12 15">L/F-transferase</fullName>
    </alternativeName>
    <alternativeName>
        <fullName evidence="13 15">Leucyltransferase</fullName>
    </alternativeName>
    <alternativeName>
        <fullName evidence="14 15">Phenyalanyltransferase</fullName>
    </alternativeName>
</protein>
<keyword evidence="3 15" id="KW-0808">Transferase</keyword>
<dbReference type="SUPFAM" id="SSF55729">
    <property type="entry name" value="Acyl-CoA N-acyltransferases (Nat)"/>
    <property type="match status" value="1"/>
</dbReference>
<dbReference type="GO" id="GO:0030163">
    <property type="term" value="P:protein catabolic process"/>
    <property type="evidence" value="ECO:0007669"/>
    <property type="project" value="UniProtKB-UniRule"/>
</dbReference>
<evidence type="ECO:0000256" key="15">
    <source>
        <dbReference type="HAMAP-Rule" id="MF_00688"/>
    </source>
</evidence>
<dbReference type="EMBL" id="CP012508">
    <property type="protein sequence ID" value="ALB22185.1"/>
    <property type="molecule type" value="Genomic_DNA"/>
</dbReference>
<evidence type="ECO:0000256" key="7">
    <source>
        <dbReference type="ARBA" id="ARBA00051538"/>
    </source>
</evidence>
<evidence type="ECO:0000256" key="13">
    <source>
        <dbReference type="ARBA" id="ARBA00077165"/>
    </source>
</evidence>
<comment type="similarity">
    <text evidence="9 15">Belongs to the L/F-transferase family.</text>
</comment>
<dbReference type="Gene3D" id="3.40.630.70">
    <property type="entry name" value="Leucyl/phenylalanyl-tRNA-protein transferase, C-terminal domain"/>
    <property type="match status" value="1"/>
</dbReference>
<dbReference type="NCBIfam" id="TIGR00667">
    <property type="entry name" value="aat"/>
    <property type="match status" value="1"/>
</dbReference>
<evidence type="ECO:0000256" key="1">
    <source>
        <dbReference type="ARBA" id="ARBA00004496"/>
    </source>
</evidence>
<dbReference type="InterPro" id="IPR004616">
    <property type="entry name" value="Leu/Phe-tRNA_Trfase"/>
</dbReference>
<evidence type="ECO:0000256" key="14">
    <source>
        <dbReference type="ARBA" id="ARBA00083640"/>
    </source>
</evidence>
<evidence type="ECO:0000256" key="8">
    <source>
        <dbReference type="ARBA" id="ARBA00054043"/>
    </source>
</evidence>
<comment type="catalytic activity">
    <reaction evidence="6 15">
        <text>N-terminal L-arginyl-[protein] + L-leucyl-tRNA(Leu) = N-terminal L-leucyl-L-arginyl-[protein] + tRNA(Leu) + H(+)</text>
        <dbReference type="Rhea" id="RHEA:50416"/>
        <dbReference type="Rhea" id="RHEA-COMP:9613"/>
        <dbReference type="Rhea" id="RHEA-COMP:9622"/>
        <dbReference type="Rhea" id="RHEA-COMP:12672"/>
        <dbReference type="Rhea" id="RHEA-COMP:12673"/>
        <dbReference type="ChEBI" id="CHEBI:15378"/>
        <dbReference type="ChEBI" id="CHEBI:64719"/>
        <dbReference type="ChEBI" id="CHEBI:78442"/>
        <dbReference type="ChEBI" id="CHEBI:78494"/>
        <dbReference type="ChEBI" id="CHEBI:133044"/>
        <dbReference type="EC" id="2.3.2.6"/>
    </reaction>
</comment>
<dbReference type="Gene3D" id="3.30.70.3550">
    <property type="entry name" value="Leucyl/phenylalanyl-tRNA-protein transferase, N-terminal domain"/>
    <property type="match status" value="1"/>
</dbReference>
<reference evidence="16 17" key="1">
    <citation type="journal article" date="2014" name="Genome Announc.">
        <title>Comparative Genome Analysis of Two Isolates of the Fish Pathogen Piscirickettsia salmonis from Different Hosts Reveals Major Differences in Virulence-Associated Secretion Systems.</title>
        <authorList>
            <person name="Bohle H."/>
            <person name="Henriquez P."/>
            <person name="Grothusen H."/>
            <person name="Navas E."/>
            <person name="Sandoval A."/>
            <person name="Bustamante F."/>
            <person name="Bustos P."/>
            <person name="Mancilla M."/>
        </authorList>
    </citation>
    <scope>NUCLEOTIDE SEQUENCE [LARGE SCALE GENOMIC DNA]</scope>
    <source>
        <strain evidence="17">B1-32597</strain>
    </source>
</reference>
<dbReference type="Proteomes" id="UP000029558">
    <property type="component" value="Chromosome"/>
</dbReference>
<dbReference type="GO" id="GO:0005737">
    <property type="term" value="C:cytoplasm"/>
    <property type="evidence" value="ECO:0007669"/>
    <property type="project" value="UniProtKB-SubCell"/>
</dbReference>
<dbReference type="FunFam" id="3.40.630.70:FF:000001">
    <property type="entry name" value="Leucyl/phenylalanyl-tRNA--protein transferase"/>
    <property type="match status" value="1"/>
</dbReference>
<dbReference type="InterPro" id="IPR042221">
    <property type="entry name" value="Leu/Phe-tRNA_Trfase_N"/>
</dbReference>
<evidence type="ECO:0000256" key="9">
    <source>
        <dbReference type="ARBA" id="ARBA00061535"/>
    </source>
</evidence>
<accession>A0A1L6TAD1</accession>
<dbReference type="EC" id="2.3.2.6" evidence="10 15"/>
<dbReference type="OrthoDB" id="9790282at2"/>
<comment type="subcellular location">
    <subcellularLocation>
        <location evidence="1 15">Cytoplasm</location>
    </subcellularLocation>
</comment>
<evidence type="ECO:0000256" key="12">
    <source>
        <dbReference type="ARBA" id="ARBA00077136"/>
    </source>
</evidence>
<dbReference type="Pfam" id="PF03588">
    <property type="entry name" value="Leu_Phe_trans"/>
    <property type="match status" value="1"/>
</dbReference>
<dbReference type="InterPro" id="IPR016181">
    <property type="entry name" value="Acyl_CoA_acyltransferase"/>
</dbReference>